<proteinExistence type="predicted"/>
<evidence type="ECO:0008006" key="4">
    <source>
        <dbReference type="Google" id="ProtNLM"/>
    </source>
</evidence>
<dbReference type="InterPro" id="IPR027409">
    <property type="entry name" value="GroEL-like_apical_dom_sf"/>
</dbReference>
<dbReference type="EMBL" id="CAXAMN010025805">
    <property type="protein sequence ID" value="CAK9098114.1"/>
    <property type="molecule type" value="Genomic_DNA"/>
</dbReference>
<evidence type="ECO:0000256" key="1">
    <source>
        <dbReference type="SAM" id="Phobius"/>
    </source>
</evidence>
<name>A0ABP0RC02_9DINO</name>
<dbReference type="Gene3D" id="3.50.7.10">
    <property type="entry name" value="GroEL"/>
    <property type="match status" value="1"/>
</dbReference>
<organism evidence="2 3">
    <name type="scientific">Durusdinium trenchii</name>
    <dbReference type="NCBI Taxonomy" id="1381693"/>
    <lineage>
        <taxon>Eukaryota</taxon>
        <taxon>Sar</taxon>
        <taxon>Alveolata</taxon>
        <taxon>Dinophyceae</taxon>
        <taxon>Suessiales</taxon>
        <taxon>Symbiodiniaceae</taxon>
        <taxon>Durusdinium</taxon>
    </lineage>
</organism>
<dbReference type="Gene3D" id="3.30.260.10">
    <property type="entry name" value="TCP-1-like chaperonin intermediate domain"/>
    <property type="match status" value="1"/>
</dbReference>
<dbReference type="InterPro" id="IPR027410">
    <property type="entry name" value="TCP-1-like_intermed_sf"/>
</dbReference>
<keyword evidence="1" id="KW-1133">Transmembrane helix</keyword>
<dbReference type="SUPFAM" id="SSF48592">
    <property type="entry name" value="GroEL equatorial domain-like"/>
    <property type="match status" value="1"/>
</dbReference>
<dbReference type="Gene3D" id="1.10.560.10">
    <property type="entry name" value="GroEL-like equatorial domain"/>
    <property type="match status" value="1"/>
</dbReference>
<gene>
    <name evidence="2" type="ORF">CCMP2556_LOCUS46492</name>
</gene>
<dbReference type="InterPro" id="IPR028790">
    <property type="entry name" value="MKKS"/>
</dbReference>
<reference evidence="2 3" key="1">
    <citation type="submission" date="2024-02" db="EMBL/GenBank/DDBJ databases">
        <authorList>
            <person name="Chen Y."/>
            <person name="Shah S."/>
            <person name="Dougan E. K."/>
            <person name="Thang M."/>
            <person name="Chan C."/>
        </authorList>
    </citation>
    <scope>NUCLEOTIDE SEQUENCE [LARGE SCALE GENOMIC DNA]</scope>
</reference>
<accession>A0ABP0RC02</accession>
<dbReference type="PANTHER" id="PTHR46787:SF1">
    <property type="entry name" value="MOLECULAR CHAPERONE MKKS"/>
    <property type="match status" value="1"/>
</dbReference>
<dbReference type="SUPFAM" id="SSF52029">
    <property type="entry name" value="GroEL apical domain-like"/>
    <property type="match status" value="1"/>
</dbReference>
<dbReference type="InterPro" id="IPR002423">
    <property type="entry name" value="Cpn60/GroEL/TCP-1"/>
</dbReference>
<keyword evidence="3" id="KW-1185">Reference proteome</keyword>
<dbReference type="Proteomes" id="UP001642484">
    <property type="component" value="Unassembled WGS sequence"/>
</dbReference>
<keyword evidence="1" id="KW-0472">Membrane</keyword>
<dbReference type="Pfam" id="PF00118">
    <property type="entry name" value="Cpn60_TCP1"/>
    <property type="match status" value="1"/>
</dbReference>
<comment type="caution">
    <text evidence="2">The sequence shown here is derived from an EMBL/GenBank/DDBJ whole genome shotgun (WGS) entry which is preliminary data.</text>
</comment>
<dbReference type="PANTHER" id="PTHR46787">
    <property type="entry name" value="SYNDROMES PUTATIVE CHAPERONIN-RELATED"/>
    <property type="match status" value="1"/>
</dbReference>
<evidence type="ECO:0000313" key="2">
    <source>
        <dbReference type="EMBL" id="CAK9098114.1"/>
    </source>
</evidence>
<keyword evidence="1" id="KW-0812">Transmembrane</keyword>
<protein>
    <recommendedName>
        <fullName evidence="4">Anaphase-promoting complex subunit 1</fullName>
    </recommendedName>
</protein>
<evidence type="ECO:0000313" key="3">
    <source>
        <dbReference type="Proteomes" id="UP001642484"/>
    </source>
</evidence>
<dbReference type="InterPro" id="IPR027413">
    <property type="entry name" value="GROEL-like_equatorial_sf"/>
</dbReference>
<sequence length="901" mass="99243">MICGKKSAEFAAGLGFPAASEAIDNIQEVHHQEPAKTIDESFSSECTDALWVSSLQAQPMPSSSELAVLLTFNRHPASMDAALKRSDLGRRLAASQHEIQPPWANGAKIMVMGLDEAVWHRAIREADLPQSLLQLKAYHVVAPANKVDDILGIVAEIPGSSRPRLKAGRRFQIPGVGASSSSLPIIYDSASTTTLHSAGSDHINYDSAWLQGVREKALYLPIPHLNETRTFLHEAEEPMITPRSRATASDSQLPVNPRVWLESHVFIVEPFELLLLLWCLHRYELCCHHPLSGMCGALALKSSAGCESAGCEIGIYRRSLTPRLLGLVTMFALMGVPVTFAAMLGAWLKLESYVRAYLIYFLELTQLHRLLRCARRCVGPCGRVRLQHAAEGVRHAPVVVTSSCAQVLKFWAVQPQHHILKLIVDSAQEHLKSSTDGGWIFLQLTLGLFFALRGRRPWALQGLAMCAERLDGTLPSCRVGFELRLAHVLALLRSALCKPVALADPKDVQHLSVVILEAFLHTVPEMDQGRPWSDVLRFEWFCGHDVDWSWKHHGLVLDTPGSIANPPEGDLRLVLFDASLEQWLSRPEEAWGMETYTVETRISSSAPVDAFRSWEISQFKQMADSLLEAQVQVLACQKLVDPWLVDYLCSKGVSVLWRLSIRHVEFVRRLTGARPVTSLAATVKWGEVMGKVGSIALKRICQRDYVLLTPPANGMNISTILVSAPDDHALQELKQCVPQAVHCLWATVQGSGFVVPGAGLIELQLAMDLDQWAQSLQKEEQPTHTAGRDTLVFAIKAVATCFKDAAASLVEEAAEHQCPSASAAGIAMMDAATEALQRWKETSDLPAGMVFDAESSKLRSIRSAIDLAAVLLRIGRTLDFRTTTIGLPSVKRAGFEWVREA</sequence>
<feature type="transmembrane region" description="Helical" evidence="1">
    <location>
        <begin position="324"/>
        <end position="348"/>
    </location>
</feature>